<sequence length="201" mass="20666">MRVHKRVSSPLGELTLVSQGGELAGLYLAGQRYFPDAVSLGVSVDSGFEEVERQLAEYFAGRRRRFEVPVRFAGTVFQNRVWRALCEIPAGETVTYGALARRLGVPSAARAVGAANGRNPVSIVVPCHRVVGASGALTGYAGGVARKRALLDLEAGGVLWWGSVGAVSGAASFEGDDVAPGAVEAAEVVAGAEGAEAGAGV</sequence>
<evidence type="ECO:0000256" key="6">
    <source>
        <dbReference type="ARBA" id="ARBA00022763"/>
    </source>
</evidence>
<dbReference type="RefSeq" id="WP_147135294.1">
    <property type="nucleotide sequence ID" value="NZ_BAABIJ010000001.1"/>
</dbReference>
<feature type="domain" description="Methylguanine DNA methyltransferase ribonuclease-like" evidence="11">
    <location>
        <begin position="8"/>
        <end position="71"/>
    </location>
</feature>
<dbReference type="SUPFAM" id="SSF46767">
    <property type="entry name" value="Methylated DNA-protein cysteine methyltransferase, C-terminal domain"/>
    <property type="match status" value="1"/>
</dbReference>
<comment type="caution">
    <text evidence="12">The sequence shown here is derived from an EMBL/GenBank/DDBJ whole genome shotgun (WGS) entry which is preliminary data.</text>
</comment>
<dbReference type="InterPro" id="IPR036388">
    <property type="entry name" value="WH-like_DNA-bd_sf"/>
</dbReference>
<comment type="catalytic activity">
    <reaction evidence="8 9">
        <text>a 6-O-methyl-2'-deoxyguanosine in DNA + L-cysteinyl-[protein] = S-methyl-L-cysteinyl-[protein] + a 2'-deoxyguanosine in DNA</text>
        <dbReference type="Rhea" id="RHEA:24000"/>
        <dbReference type="Rhea" id="RHEA-COMP:10131"/>
        <dbReference type="Rhea" id="RHEA-COMP:10132"/>
        <dbReference type="Rhea" id="RHEA-COMP:11367"/>
        <dbReference type="Rhea" id="RHEA-COMP:11368"/>
        <dbReference type="ChEBI" id="CHEBI:29950"/>
        <dbReference type="ChEBI" id="CHEBI:82612"/>
        <dbReference type="ChEBI" id="CHEBI:85445"/>
        <dbReference type="ChEBI" id="CHEBI:85448"/>
        <dbReference type="EC" id="2.1.1.63"/>
    </reaction>
</comment>
<dbReference type="GO" id="GO:0006307">
    <property type="term" value="P:DNA alkylation repair"/>
    <property type="evidence" value="ECO:0007669"/>
    <property type="project" value="UniProtKB-UniRule"/>
</dbReference>
<dbReference type="Pfam" id="PF02870">
    <property type="entry name" value="Methyltransf_1N"/>
    <property type="match status" value="1"/>
</dbReference>
<dbReference type="GO" id="GO:0005737">
    <property type="term" value="C:cytoplasm"/>
    <property type="evidence" value="ECO:0007669"/>
    <property type="project" value="UniProtKB-SubCell"/>
</dbReference>
<dbReference type="PROSITE" id="PS00374">
    <property type="entry name" value="MGMT"/>
    <property type="match status" value="1"/>
</dbReference>
<evidence type="ECO:0000256" key="1">
    <source>
        <dbReference type="ARBA" id="ARBA00001286"/>
    </source>
</evidence>
<dbReference type="CDD" id="cd06445">
    <property type="entry name" value="ATase"/>
    <property type="match status" value="1"/>
</dbReference>
<dbReference type="GO" id="GO:0003908">
    <property type="term" value="F:methylated-DNA-[protein]-cysteine S-methyltransferase activity"/>
    <property type="evidence" value="ECO:0007669"/>
    <property type="project" value="UniProtKB-UniRule"/>
</dbReference>
<dbReference type="InterPro" id="IPR036631">
    <property type="entry name" value="MGMT_N_sf"/>
</dbReference>
<dbReference type="EC" id="2.1.1.63" evidence="9"/>
<dbReference type="SUPFAM" id="SSF53155">
    <property type="entry name" value="Methylated DNA-protein cysteine methyltransferase domain"/>
    <property type="match status" value="1"/>
</dbReference>
<dbReference type="EMBL" id="VLLL01000005">
    <property type="protein sequence ID" value="TWJ15878.1"/>
    <property type="molecule type" value="Genomic_DNA"/>
</dbReference>
<protein>
    <recommendedName>
        <fullName evidence="9">Methylated-DNA--protein-cysteine methyltransferase</fullName>
        <ecNumber evidence="9">2.1.1.63</ecNumber>
    </recommendedName>
    <alternativeName>
        <fullName evidence="9">6-O-methylguanine-DNA methyltransferase</fullName>
        <shortName evidence="9">MGMT</shortName>
    </alternativeName>
    <alternativeName>
        <fullName evidence="9">O-6-methylguanine-DNA-alkyltransferase</fullName>
    </alternativeName>
</protein>
<keyword evidence="6 9" id="KW-0227">DNA damage</keyword>
<comment type="similarity">
    <text evidence="2 9">Belongs to the MGMT family.</text>
</comment>
<dbReference type="GO" id="GO:0032259">
    <property type="term" value="P:methylation"/>
    <property type="evidence" value="ECO:0007669"/>
    <property type="project" value="UniProtKB-KW"/>
</dbReference>
<dbReference type="PANTHER" id="PTHR10815">
    <property type="entry name" value="METHYLATED-DNA--PROTEIN-CYSTEINE METHYLTRANSFERASE"/>
    <property type="match status" value="1"/>
</dbReference>
<keyword evidence="3 9" id="KW-0963">Cytoplasm</keyword>
<feature type="active site" description="Nucleophile; methyl group acceptor" evidence="9">
    <location>
        <position position="127"/>
    </location>
</feature>
<feature type="domain" description="Methylated-DNA-[protein]-cysteine S-methyltransferase DNA binding" evidence="10">
    <location>
        <begin position="77"/>
        <end position="155"/>
    </location>
</feature>
<dbReference type="Pfam" id="PF01035">
    <property type="entry name" value="DNA_binding_1"/>
    <property type="match status" value="1"/>
</dbReference>
<evidence type="ECO:0000256" key="7">
    <source>
        <dbReference type="ARBA" id="ARBA00023204"/>
    </source>
</evidence>
<dbReference type="InterPro" id="IPR008332">
    <property type="entry name" value="MethylG_MeTrfase_N"/>
</dbReference>
<evidence type="ECO:0000313" key="13">
    <source>
        <dbReference type="Proteomes" id="UP000321617"/>
    </source>
</evidence>
<comment type="miscellaneous">
    <text evidence="9">This enzyme catalyzes only one turnover and therefore is not strictly catalytic. According to one definition, an enzyme is a biocatalyst that acts repeatedly and over many reaction cycles.</text>
</comment>
<name>A0A562VDE5_9ACTN</name>
<evidence type="ECO:0000259" key="10">
    <source>
        <dbReference type="Pfam" id="PF01035"/>
    </source>
</evidence>
<dbReference type="Gene3D" id="3.30.160.70">
    <property type="entry name" value="Methylated DNA-protein cysteine methyltransferase domain"/>
    <property type="match status" value="1"/>
</dbReference>
<proteinExistence type="inferred from homology"/>
<comment type="subcellular location">
    <subcellularLocation>
        <location evidence="9">Cytoplasm</location>
    </subcellularLocation>
</comment>
<accession>A0A562VDE5</accession>
<evidence type="ECO:0000256" key="2">
    <source>
        <dbReference type="ARBA" id="ARBA00008711"/>
    </source>
</evidence>
<dbReference type="AlphaFoldDB" id="A0A562VDE5"/>
<comment type="function">
    <text evidence="9">Involved in the cellular defense against the biological effects of O6-methylguanine (O6-MeG) and O4-methylthymine (O4-MeT) in DNA. Repairs the methylated nucleobase in DNA by stoichiometrically transferring the methyl group to a cysteine residue in the enzyme. This is a suicide reaction: the enzyme is irreversibly inactivated.</text>
</comment>
<evidence type="ECO:0000256" key="8">
    <source>
        <dbReference type="ARBA" id="ARBA00049348"/>
    </source>
</evidence>
<dbReference type="InterPro" id="IPR001497">
    <property type="entry name" value="MethylDNA_cys_MeTrfase_AS"/>
</dbReference>
<keyword evidence="13" id="KW-1185">Reference proteome</keyword>
<dbReference type="OrthoDB" id="9802228at2"/>
<keyword evidence="4 9" id="KW-0489">Methyltransferase</keyword>
<dbReference type="Proteomes" id="UP000321617">
    <property type="component" value="Unassembled WGS sequence"/>
</dbReference>
<dbReference type="Gene3D" id="1.10.10.10">
    <property type="entry name" value="Winged helix-like DNA-binding domain superfamily/Winged helix DNA-binding domain"/>
    <property type="match status" value="1"/>
</dbReference>
<dbReference type="NCBIfam" id="TIGR00589">
    <property type="entry name" value="ogt"/>
    <property type="match status" value="1"/>
</dbReference>
<evidence type="ECO:0000259" key="11">
    <source>
        <dbReference type="Pfam" id="PF02870"/>
    </source>
</evidence>
<evidence type="ECO:0000313" key="12">
    <source>
        <dbReference type="EMBL" id="TWJ15878.1"/>
    </source>
</evidence>
<evidence type="ECO:0000256" key="9">
    <source>
        <dbReference type="HAMAP-Rule" id="MF_00772"/>
    </source>
</evidence>
<dbReference type="InterPro" id="IPR023546">
    <property type="entry name" value="MGMT"/>
</dbReference>
<dbReference type="InterPro" id="IPR014048">
    <property type="entry name" value="MethylDNA_cys_MeTrfase_DNA-bd"/>
</dbReference>
<comment type="catalytic activity">
    <reaction evidence="1 9">
        <text>a 4-O-methyl-thymidine in DNA + L-cysteinyl-[protein] = a thymidine in DNA + S-methyl-L-cysteinyl-[protein]</text>
        <dbReference type="Rhea" id="RHEA:53428"/>
        <dbReference type="Rhea" id="RHEA-COMP:10131"/>
        <dbReference type="Rhea" id="RHEA-COMP:10132"/>
        <dbReference type="Rhea" id="RHEA-COMP:13555"/>
        <dbReference type="Rhea" id="RHEA-COMP:13556"/>
        <dbReference type="ChEBI" id="CHEBI:29950"/>
        <dbReference type="ChEBI" id="CHEBI:82612"/>
        <dbReference type="ChEBI" id="CHEBI:137386"/>
        <dbReference type="ChEBI" id="CHEBI:137387"/>
        <dbReference type="EC" id="2.1.1.63"/>
    </reaction>
</comment>
<reference evidence="12 13" key="1">
    <citation type="journal article" date="2013" name="Stand. Genomic Sci.">
        <title>Genomic Encyclopedia of Type Strains, Phase I: The one thousand microbial genomes (KMG-I) project.</title>
        <authorList>
            <person name="Kyrpides N.C."/>
            <person name="Woyke T."/>
            <person name="Eisen J.A."/>
            <person name="Garrity G."/>
            <person name="Lilburn T.G."/>
            <person name="Beck B.J."/>
            <person name="Whitman W.B."/>
            <person name="Hugenholtz P."/>
            <person name="Klenk H.P."/>
        </authorList>
    </citation>
    <scope>NUCLEOTIDE SEQUENCE [LARGE SCALE GENOMIC DNA]</scope>
    <source>
        <strain evidence="12 13">DSM 45044</strain>
    </source>
</reference>
<organism evidence="12 13">
    <name type="scientific">Stackebrandtia albiflava</name>
    <dbReference type="NCBI Taxonomy" id="406432"/>
    <lineage>
        <taxon>Bacteria</taxon>
        <taxon>Bacillati</taxon>
        <taxon>Actinomycetota</taxon>
        <taxon>Actinomycetes</taxon>
        <taxon>Glycomycetales</taxon>
        <taxon>Glycomycetaceae</taxon>
        <taxon>Stackebrandtia</taxon>
    </lineage>
</organism>
<keyword evidence="7 9" id="KW-0234">DNA repair</keyword>
<evidence type="ECO:0000256" key="5">
    <source>
        <dbReference type="ARBA" id="ARBA00022679"/>
    </source>
</evidence>
<keyword evidence="5 9" id="KW-0808">Transferase</keyword>
<evidence type="ECO:0000256" key="3">
    <source>
        <dbReference type="ARBA" id="ARBA00022490"/>
    </source>
</evidence>
<dbReference type="PANTHER" id="PTHR10815:SF5">
    <property type="entry name" value="METHYLATED-DNA--PROTEIN-CYSTEINE METHYLTRANSFERASE"/>
    <property type="match status" value="1"/>
</dbReference>
<dbReference type="HAMAP" id="MF_00772">
    <property type="entry name" value="OGT"/>
    <property type="match status" value="1"/>
</dbReference>
<dbReference type="InterPro" id="IPR036217">
    <property type="entry name" value="MethylDNA_cys_MeTrfase_DNAb"/>
</dbReference>
<gene>
    <name evidence="12" type="ORF">LX16_1597</name>
</gene>
<evidence type="ECO:0000256" key="4">
    <source>
        <dbReference type="ARBA" id="ARBA00022603"/>
    </source>
</evidence>
<dbReference type="FunFam" id="1.10.10.10:FF:000214">
    <property type="entry name" value="Methylated-DNA--protein-cysteine methyltransferase"/>
    <property type="match status" value="1"/>
</dbReference>